<evidence type="ECO:0000313" key="1">
    <source>
        <dbReference type="EMBL" id="MDR7306042.1"/>
    </source>
</evidence>
<dbReference type="RefSeq" id="WP_310340567.1">
    <property type="nucleotide sequence ID" value="NZ_JAVDXO010000002.1"/>
</dbReference>
<accession>A0ABU1ZKG3</accession>
<evidence type="ECO:0008006" key="3">
    <source>
        <dbReference type="Google" id="ProtNLM"/>
    </source>
</evidence>
<dbReference type="EMBL" id="JAVDXO010000002">
    <property type="protein sequence ID" value="MDR7306042.1"/>
    <property type="molecule type" value="Genomic_DNA"/>
</dbReference>
<gene>
    <name evidence="1" type="ORF">J2X15_001320</name>
</gene>
<comment type="caution">
    <text evidence="1">The sequence shown here is derived from an EMBL/GenBank/DDBJ whole genome shotgun (WGS) entry which is preliminary data.</text>
</comment>
<name>A0ABU1ZKG3_9BURK</name>
<proteinExistence type="predicted"/>
<evidence type="ECO:0000313" key="2">
    <source>
        <dbReference type="Proteomes" id="UP001268089"/>
    </source>
</evidence>
<sequence length="647" mass="72398">MSLNSSLRDVARSARSTGRLIALPFKRKTLEASTGLDRIDPQRPVYVFFAPEGGVPSHFVADCMIARTMQDLGHQVLMVRCFDSYHHCLTLESRGIPLDRSRTMRANACISCAESGKRMTDSYDLPTITLTDLLSPDELAEIKAQTRAMPADAGEFEVDGIRFGTLCGMDLALNTKKLDQLTVTGADRALLEAYVEAAITSYRATQQLIERYQVKSVLFFNEYSILMGAVAAAQKHDVPVVRMSHAIHRNIDRSKIILMADPLAIINYHRCLDNWPHWRSLSLPPKTVDLITDNQLSRMGASGFSVYSPKFTAGSSDVFSKLKLAEDRAVLVVYTSSLDEYFSNIHLMSSIGIDLFQKEQPFADQIEWIAALIGYVEKSSHLQLVVRIHPREGKTARENVASEHREMLVQRFSGQYQHVRIVWPEEPISSYDLAEIADIALTSWTNITSETTRLGVPTLIAFKRVNPFPVDDMVGWAPTPESYFELLEKTLKSPDSLDHVLYAYRWSHSAFLSCYVDVGDLVTCHDYDGLPPYQRPAAATLIERVVRDGASLQEMRYDELVGTQGPAAARAELSALKRALRRVLWFLASGTQLPEDYRLRVGSISDASPDEVVVDIRGAMVEISQRGHIIKKRSRAISRLAPLIAES</sequence>
<dbReference type="Proteomes" id="UP001268089">
    <property type="component" value="Unassembled WGS sequence"/>
</dbReference>
<keyword evidence="2" id="KW-1185">Reference proteome</keyword>
<protein>
    <recommendedName>
        <fullName evidence="3">Capsule polysaccharide biosynthesis protein</fullName>
    </recommendedName>
</protein>
<organism evidence="1 2">
    <name type="scientific">Rhodoferax saidenbachensis</name>
    <dbReference type="NCBI Taxonomy" id="1484693"/>
    <lineage>
        <taxon>Bacteria</taxon>
        <taxon>Pseudomonadati</taxon>
        <taxon>Pseudomonadota</taxon>
        <taxon>Betaproteobacteria</taxon>
        <taxon>Burkholderiales</taxon>
        <taxon>Comamonadaceae</taxon>
        <taxon>Rhodoferax</taxon>
    </lineage>
</organism>
<reference evidence="1 2" key="1">
    <citation type="submission" date="2023-07" db="EMBL/GenBank/DDBJ databases">
        <title>Sorghum-associated microbial communities from plants grown in Nebraska, USA.</title>
        <authorList>
            <person name="Schachtman D."/>
        </authorList>
    </citation>
    <scope>NUCLEOTIDE SEQUENCE [LARGE SCALE GENOMIC DNA]</scope>
    <source>
        <strain evidence="1 2">BE308</strain>
    </source>
</reference>